<dbReference type="AlphaFoldDB" id="A0A0H2RSQ3"/>
<feature type="compositionally biased region" description="Polar residues" evidence="1">
    <location>
        <begin position="50"/>
        <end position="59"/>
    </location>
</feature>
<feature type="region of interest" description="Disordered" evidence="1">
    <location>
        <begin position="184"/>
        <end position="221"/>
    </location>
</feature>
<feature type="region of interest" description="Disordered" evidence="1">
    <location>
        <begin position="1"/>
        <end position="68"/>
    </location>
</feature>
<proteinExistence type="predicted"/>
<keyword evidence="3" id="KW-1185">Reference proteome</keyword>
<evidence type="ECO:0000313" key="3">
    <source>
        <dbReference type="Proteomes" id="UP000053477"/>
    </source>
</evidence>
<organism evidence="2 3">
    <name type="scientific">Schizopora paradoxa</name>
    <dbReference type="NCBI Taxonomy" id="27342"/>
    <lineage>
        <taxon>Eukaryota</taxon>
        <taxon>Fungi</taxon>
        <taxon>Dikarya</taxon>
        <taxon>Basidiomycota</taxon>
        <taxon>Agaricomycotina</taxon>
        <taxon>Agaricomycetes</taxon>
        <taxon>Hymenochaetales</taxon>
        <taxon>Schizoporaceae</taxon>
        <taxon>Schizopora</taxon>
    </lineage>
</organism>
<protein>
    <submittedName>
        <fullName evidence="2">Uncharacterized protein</fullName>
    </submittedName>
</protein>
<evidence type="ECO:0000256" key="1">
    <source>
        <dbReference type="SAM" id="MobiDB-lite"/>
    </source>
</evidence>
<feature type="compositionally biased region" description="Acidic residues" evidence="1">
    <location>
        <begin position="187"/>
        <end position="196"/>
    </location>
</feature>
<sequence length="581" mass="65411">MQKPRSLAIERRGKVSDPIGGGRVWESRRGRRWKSEEGRRRVDVPETEPVPNQESNASSAKKRAQAQTLEMCEIDRQDWRTKRRERSTHHIPFPLSPHSLLRLRSSTRQPHFLPADSYARVSRIFVLIASTASYSEEGRADEERRRNSNSWAFDFNDLLSSAMRARAVSEENFNGRMSVVGRKDVEEREGDLDGDSSTEKRDKALWSCPPGTTPTEEEGGGRIDAKTRIEGLGGRSTFCDGWMIERSRHSKRAGEDSVVEFRLVLDDFLEIVDNCSSVPESRWEEDVVSSSSSTTSKTNAKAVVGRAHTTTSILAQTDGKAAKSSAPSIFTLNADSPQDLDHLGGALGESSKCAAEFGERGVWKGVRKRWKRALIMDLSQKSLARTDDLHPCVESYASSVKLANSLRLRSKLLIRSFIRTASSHGWNPPLHLGAREHHDHGLNLRKTLRNAFEESKIHREEKLTNSSRPTSGFHFISWCRHLSEREYNAMEKLEIWTPFIHDTDFIAHHAFRRGTRTPPTNSFRSQNPSSLNSLSHRSVISPGKTSNHSFSLSFKTSAPELISDDSELSKLEGERNILEVG</sequence>
<feature type="region of interest" description="Disordered" evidence="1">
    <location>
        <begin position="516"/>
        <end position="549"/>
    </location>
</feature>
<dbReference type="EMBL" id="KQ086115">
    <property type="protein sequence ID" value="KLO07886.1"/>
    <property type="molecule type" value="Genomic_DNA"/>
</dbReference>
<dbReference type="Proteomes" id="UP000053477">
    <property type="component" value="Unassembled WGS sequence"/>
</dbReference>
<accession>A0A0H2RSQ3</accession>
<feature type="compositionally biased region" description="Polar residues" evidence="1">
    <location>
        <begin position="517"/>
        <end position="549"/>
    </location>
</feature>
<reference evidence="2 3" key="1">
    <citation type="submission" date="2015-04" db="EMBL/GenBank/DDBJ databases">
        <title>Complete genome sequence of Schizopora paradoxa KUC8140, a cosmopolitan wood degrader in East Asia.</title>
        <authorList>
            <consortium name="DOE Joint Genome Institute"/>
            <person name="Min B."/>
            <person name="Park H."/>
            <person name="Jang Y."/>
            <person name="Kim J.-J."/>
            <person name="Kim K.H."/>
            <person name="Pangilinan J."/>
            <person name="Lipzen A."/>
            <person name="Riley R."/>
            <person name="Grigoriev I.V."/>
            <person name="Spatafora J.W."/>
            <person name="Choi I.-G."/>
        </authorList>
    </citation>
    <scope>NUCLEOTIDE SEQUENCE [LARGE SCALE GENOMIC DNA]</scope>
    <source>
        <strain evidence="2 3">KUC8140</strain>
    </source>
</reference>
<feature type="compositionally biased region" description="Basic and acidic residues" evidence="1">
    <location>
        <begin position="25"/>
        <end position="44"/>
    </location>
</feature>
<name>A0A0H2RSQ3_9AGAM</name>
<evidence type="ECO:0000313" key="2">
    <source>
        <dbReference type="EMBL" id="KLO07886.1"/>
    </source>
</evidence>
<gene>
    <name evidence="2" type="ORF">SCHPADRAFT_894287</name>
</gene>
<dbReference type="InParanoid" id="A0A0H2RSQ3"/>